<dbReference type="STRING" id="22663.A0A218XQ24"/>
<evidence type="ECO:0000313" key="7">
    <source>
        <dbReference type="Proteomes" id="UP000197138"/>
    </source>
</evidence>
<proteinExistence type="inferred from homology"/>
<protein>
    <recommendedName>
        <fullName evidence="4">At1g68980-like TPR repeats domain-containing protein</fullName>
    </recommendedName>
</protein>
<evidence type="ECO:0000313" key="8">
    <source>
        <dbReference type="Proteomes" id="UP000233551"/>
    </source>
</evidence>
<gene>
    <name evidence="5" type="ORF">CDL15_Pgr021458</name>
    <name evidence="6" type="ORF">CRG98_026079</name>
</gene>
<dbReference type="GeneID" id="116192078"/>
<organism evidence="5 7">
    <name type="scientific">Punica granatum</name>
    <name type="common">Pomegranate</name>
    <dbReference type="NCBI Taxonomy" id="22663"/>
    <lineage>
        <taxon>Eukaryota</taxon>
        <taxon>Viridiplantae</taxon>
        <taxon>Streptophyta</taxon>
        <taxon>Embryophyta</taxon>
        <taxon>Tracheophyta</taxon>
        <taxon>Spermatophyta</taxon>
        <taxon>Magnoliopsida</taxon>
        <taxon>eudicotyledons</taxon>
        <taxon>Gunneridae</taxon>
        <taxon>Pentapetalae</taxon>
        <taxon>rosids</taxon>
        <taxon>malvids</taxon>
        <taxon>Myrtales</taxon>
        <taxon>Lythraceae</taxon>
        <taxon>Punica</taxon>
    </lineage>
</organism>
<dbReference type="PROSITE" id="PS51375">
    <property type="entry name" value="PPR"/>
    <property type="match status" value="2"/>
</dbReference>
<feature type="repeat" description="PPR" evidence="3">
    <location>
        <begin position="214"/>
        <end position="248"/>
    </location>
</feature>
<dbReference type="PANTHER" id="PTHR46598:SF3">
    <property type="entry name" value="OS07G0495300 PROTEIN"/>
    <property type="match status" value="1"/>
</dbReference>
<evidence type="ECO:0000259" key="4">
    <source>
        <dbReference type="Pfam" id="PF25245"/>
    </source>
</evidence>
<evidence type="ECO:0000256" key="2">
    <source>
        <dbReference type="ARBA" id="ARBA00022737"/>
    </source>
</evidence>
<evidence type="ECO:0000313" key="6">
    <source>
        <dbReference type="EMBL" id="PKI53534.1"/>
    </source>
</evidence>
<reference evidence="6 8" key="3">
    <citation type="submission" date="2017-11" db="EMBL/GenBank/DDBJ databases">
        <title>De-novo sequencing of pomegranate (Punica granatum L.) genome.</title>
        <authorList>
            <person name="Akparov Z."/>
            <person name="Amiraslanov A."/>
            <person name="Hajiyeva S."/>
            <person name="Abbasov M."/>
            <person name="Kaur K."/>
            <person name="Hamwieh A."/>
            <person name="Solovyev V."/>
            <person name="Salamov A."/>
            <person name="Braich B."/>
            <person name="Kosarev P."/>
            <person name="Mahmoud A."/>
            <person name="Hajiyev E."/>
            <person name="Babayeva S."/>
            <person name="Izzatullayeva V."/>
            <person name="Mammadov A."/>
            <person name="Mammadov A."/>
            <person name="Sharifova S."/>
            <person name="Ojaghi J."/>
            <person name="Eynullazada K."/>
            <person name="Bayramov B."/>
            <person name="Abdulazimova A."/>
            <person name="Shahmuradov I."/>
        </authorList>
    </citation>
    <scope>NUCLEOTIDE SEQUENCE [LARGE SCALE GENOMIC DNA]</scope>
    <source>
        <strain evidence="6">AG2017</strain>
        <strain evidence="8">cv. AG2017</strain>
        <tissue evidence="6">Leaf</tissue>
    </source>
</reference>
<keyword evidence="2" id="KW-0677">Repeat</keyword>
<dbReference type="EMBL" id="MTKT01001084">
    <property type="protein sequence ID" value="OWM86372.1"/>
    <property type="molecule type" value="Genomic_DNA"/>
</dbReference>
<dbReference type="AlphaFoldDB" id="A0A218XQ24"/>
<keyword evidence="8" id="KW-1185">Reference proteome</keyword>
<feature type="repeat" description="PPR" evidence="3">
    <location>
        <begin position="441"/>
        <end position="475"/>
    </location>
</feature>
<dbReference type="InterPro" id="IPR011990">
    <property type="entry name" value="TPR-like_helical_dom_sf"/>
</dbReference>
<evidence type="ECO:0000256" key="3">
    <source>
        <dbReference type="PROSITE-ProRule" id="PRU00708"/>
    </source>
</evidence>
<comment type="caution">
    <text evidence="5">The sequence shown here is derived from an EMBL/GenBank/DDBJ whole genome shotgun (WGS) entry which is preliminary data.</text>
</comment>
<sequence length="680" mass="77123">MAFMPPRAILACLRVSQSCSGRFCAALFAPSSALASARDGELSWASCFLNFSTSVRKKGSSSRESSREALLMKLGAALNDHKIEVAWKTFSSFRKLYGLPDISITSQLITGLAYSSDPQWLQNACNLVFLHMRKKPGLFRLEVLAKLALSMARAQLPILTMKILRLLLEKNCLPPLNVLSSIVLHMVKTEDGACLASNFLIQICHDLSNKTKPDTVIFNLVLDACVRFGSSLKGQELIELMARVGVVADGNSLVNFSRIHEMNGQRNEIAKYKEFIDRVSMPLLVHHYSQFYNCLLSLHFKFNDIDSAAKLVQDIYRGRDTSFLTEESKCQFVPIGSHNLKHGLKILVQPEKMDEACSIAVENEKYIVFSNGKLDISKIALAKLMHGYRKDDKVDGLSRFLFSLRNYISLLDVVNACIHTGWLETAHDVLDDLESAGSRIDPAAYSSLLEAYSCKGMIREAKGLVKQMQKLGLISDMPDEMTVSTLLENEKARRSAEFSNTIGKSDLTELLVQEMREEENELPSVVYEVNSSIYFFCKAKMMGDALRTYRRMQEINLRPTEQTFAAMLSGYSSLKMYRDVTILWGDIKRNILSGNLVISRDLCESLLVNFIRGGYFERVMEIITFMEEKNMFADKGMCRWEFLKLHKNLYRRLKASEATTEAQIKRLECVKEFRKWIFMD</sequence>
<dbReference type="Pfam" id="PF01535">
    <property type="entry name" value="PPR"/>
    <property type="match status" value="3"/>
</dbReference>
<dbReference type="Proteomes" id="UP000197138">
    <property type="component" value="Unassembled WGS sequence"/>
</dbReference>
<dbReference type="Pfam" id="PF25245">
    <property type="entry name" value="TPR_At1g68980"/>
    <property type="match status" value="1"/>
</dbReference>
<reference evidence="7" key="1">
    <citation type="journal article" date="2017" name="Plant J.">
        <title>The pomegranate (Punica granatum L.) genome and the genomics of punicalagin biosynthesis.</title>
        <authorList>
            <person name="Qin G."/>
            <person name="Xu C."/>
            <person name="Ming R."/>
            <person name="Tang H."/>
            <person name="Guyot R."/>
            <person name="Kramer E.M."/>
            <person name="Hu Y."/>
            <person name="Yi X."/>
            <person name="Qi Y."/>
            <person name="Xu X."/>
            <person name="Gao Z."/>
            <person name="Pan H."/>
            <person name="Jian J."/>
            <person name="Tian Y."/>
            <person name="Yue Z."/>
            <person name="Xu Y."/>
        </authorList>
    </citation>
    <scope>NUCLEOTIDE SEQUENCE [LARGE SCALE GENOMIC DNA]</scope>
    <source>
        <strain evidence="7">cv. Dabenzi</strain>
    </source>
</reference>
<dbReference type="OrthoDB" id="783540at2759"/>
<accession>A0A218XQ24</accession>
<feature type="domain" description="At1g68980-like TPR repeats" evidence="4">
    <location>
        <begin position="67"/>
        <end position="191"/>
    </location>
</feature>
<name>A0A218XQ24_PUNGR</name>
<dbReference type="PANTHER" id="PTHR46598">
    <property type="entry name" value="BNAC05G43320D PROTEIN"/>
    <property type="match status" value="1"/>
</dbReference>
<dbReference type="InterPro" id="IPR057440">
    <property type="entry name" value="At1g68980-like_TPR"/>
</dbReference>
<dbReference type="EMBL" id="PGOL01001853">
    <property type="protein sequence ID" value="PKI53534.1"/>
    <property type="molecule type" value="Genomic_DNA"/>
</dbReference>
<evidence type="ECO:0000256" key="1">
    <source>
        <dbReference type="ARBA" id="ARBA00007626"/>
    </source>
</evidence>
<dbReference type="Gene3D" id="1.25.40.10">
    <property type="entry name" value="Tetratricopeptide repeat domain"/>
    <property type="match status" value="3"/>
</dbReference>
<reference evidence="5" key="2">
    <citation type="submission" date="2017-06" db="EMBL/GenBank/DDBJ databases">
        <title>The pomegranate genome and the genomics of punicalagin biosynthesis.</title>
        <authorList>
            <person name="Xu C."/>
        </authorList>
    </citation>
    <scope>NUCLEOTIDE SEQUENCE [LARGE SCALE GENOMIC DNA]</scope>
    <source>
        <tissue evidence="5">Fresh leaf</tissue>
    </source>
</reference>
<dbReference type="InterPro" id="IPR002885">
    <property type="entry name" value="PPR_rpt"/>
</dbReference>
<comment type="similarity">
    <text evidence="1">Belongs to the PPR family. P subfamily.</text>
</comment>
<dbReference type="Proteomes" id="UP000233551">
    <property type="component" value="Unassembled WGS sequence"/>
</dbReference>
<evidence type="ECO:0000313" key="5">
    <source>
        <dbReference type="EMBL" id="OWM86372.1"/>
    </source>
</evidence>
<dbReference type="NCBIfam" id="TIGR00756">
    <property type="entry name" value="PPR"/>
    <property type="match status" value="1"/>
</dbReference>